<dbReference type="PANTHER" id="PTHR15680">
    <property type="entry name" value="RIBOSOMAL PROTEIN L19"/>
    <property type="match status" value="1"/>
</dbReference>
<evidence type="ECO:0000256" key="1">
    <source>
        <dbReference type="ARBA" id="ARBA00005781"/>
    </source>
</evidence>
<dbReference type="PIRSF" id="PIRSF002191">
    <property type="entry name" value="Ribosomal_L19"/>
    <property type="match status" value="1"/>
</dbReference>
<name>A0A4D6YJI7_9GAMM</name>
<dbReference type="PRINTS" id="PR00061">
    <property type="entry name" value="RIBOSOMALL19"/>
</dbReference>
<dbReference type="GO" id="GO:0006412">
    <property type="term" value="P:translation"/>
    <property type="evidence" value="ECO:0007669"/>
    <property type="project" value="UniProtKB-UniRule"/>
</dbReference>
<dbReference type="PANTHER" id="PTHR15680:SF9">
    <property type="entry name" value="LARGE RIBOSOMAL SUBUNIT PROTEIN BL19M"/>
    <property type="match status" value="1"/>
</dbReference>
<evidence type="ECO:0000256" key="2">
    <source>
        <dbReference type="ARBA" id="ARBA00022980"/>
    </source>
</evidence>
<dbReference type="InterPro" id="IPR018257">
    <property type="entry name" value="Ribosomal_bL19_CS"/>
</dbReference>
<reference evidence="7 8" key="1">
    <citation type="submission" date="2018-10" db="EMBL/GenBank/DDBJ databases">
        <title>Comparative functional genomics of the obligate endosymbiont Buchnera aphidicola.</title>
        <authorList>
            <person name="Chong R.A."/>
        </authorList>
    </citation>
    <scope>NUCLEOTIDE SEQUENCE [LARGE SCALE GENOMIC DNA]</scope>
    <source>
        <strain evidence="7 8">Ska</strain>
    </source>
</reference>
<keyword evidence="2 5" id="KW-0689">Ribosomal protein</keyword>
<evidence type="ECO:0000256" key="5">
    <source>
        <dbReference type="HAMAP-Rule" id="MF_00402"/>
    </source>
</evidence>
<dbReference type="SUPFAM" id="SSF50104">
    <property type="entry name" value="Translation proteins SH3-like domain"/>
    <property type="match status" value="1"/>
</dbReference>
<protein>
    <recommendedName>
        <fullName evidence="4 5">Large ribosomal subunit protein bL19</fullName>
    </recommendedName>
</protein>
<dbReference type="AlphaFoldDB" id="A0A4D6YJI7"/>
<dbReference type="OrthoDB" id="9803541at2"/>
<dbReference type="GO" id="GO:0003735">
    <property type="term" value="F:structural constituent of ribosome"/>
    <property type="evidence" value="ECO:0007669"/>
    <property type="project" value="InterPro"/>
</dbReference>
<sequence length="115" mass="13515">MKPKIIQKIEKKHIKKNLPTFRPGDSVEVQIWVIESTKKRLQSFEGIVIAIRNKQLQSSFIVRKISYGEGTERIFQIHSKIIEKIIVKKKGIVRKSKLYYLRNKIGKSARIKEKI</sequence>
<dbReference type="Pfam" id="PF01245">
    <property type="entry name" value="Ribosomal_L19"/>
    <property type="match status" value="1"/>
</dbReference>
<gene>
    <name evidence="5" type="primary">rplS</name>
    <name evidence="7" type="ORF">D9V78_01370</name>
</gene>
<evidence type="ECO:0000256" key="4">
    <source>
        <dbReference type="ARBA" id="ARBA00035171"/>
    </source>
</evidence>
<evidence type="ECO:0000256" key="3">
    <source>
        <dbReference type="ARBA" id="ARBA00023274"/>
    </source>
</evidence>
<accession>A0A4D6YJI7</accession>
<dbReference type="PROSITE" id="PS01015">
    <property type="entry name" value="RIBOSOMAL_L19"/>
    <property type="match status" value="1"/>
</dbReference>
<keyword evidence="3 5" id="KW-0687">Ribonucleoprotein</keyword>
<evidence type="ECO:0000313" key="7">
    <source>
        <dbReference type="EMBL" id="QCI26060.1"/>
    </source>
</evidence>
<dbReference type="RefSeq" id="WP_158350690.1">
    <property type="nucleotide sequence ID" value="NZ_CP032999.1"/>
</dbReference>
<dbReference type="GO" id="GO:0022625">
    <property type="term" value="C:cytosolic large ribosomal subunit"/>
    <property type="evidence" value="ECO:0007669"/>
    <property type="project" value="TreeGrafter"/>
</dbReference>
<dbReference type="Gene3D" id="2.30.30.790">
    <property type="match status" value="1"/>
</dbReference>
<dbReference type="InterPro" id="IPR038657">
    <property type="entry name" value="Ribosomal_bL19_sf"/>
</dbReference>
<dbReference type="Proteomes" id="UP000298685">
    <property type="component" value="Chromosome"/>
</dbReference>
<proteinExistence type="inferred from homology"/>
<dbReference type="HAMAP" id="MF_00402">
    <property type="entry name" value="Ribosomal_bL19"/>
    <property type="match status" value="1"/>
</dbReference>
<dbReference type="NCBIfam" id="TIGR01024">
    <property type="entry name" value="rplS_bact"/>
    <property type="match status" value="1"/>
</dbReference>
<dbReference type="InterPro" id="IPR008991">
    <property type="entry name" value="Translation_prot_SH3-like_sf"/>
</dbReference>
<evidence type="ECO:0000313" key="8">
    <source>
        <dbReference type="Proteomes" id="UP000298685"/>
    </source>
</evidence>
<dbReference type="FunFam" id="2.30.30.790:FF:000001">
    <property type="entry name" value="50S ribosomal protein L19"/>
    <property type="match status" value="1"/>
</dbReference>
<organism evidence="7 8">
    <name type="scientific">Buchnera aphidicola</name>
    <name type="common">Sarucallis kahawaluokalani</name>
    <dbReference type="NCBI Taxonomy" id="1241878"/>
    <lineage>
        <taxon>Bacteria</taxon>
        <taxon>Pseudomonadati</taxon>
        <taxon>Pseudomonadota</taxon>
        <taxon>Gammaproteobacteria</taxon>
        <taxon>Enterobacterales</taxon>
        <taxon>Erwiniaceae</taxon>
        <taxon>Buchnera</taxon>
    </lineage>
</organism>
<evidence type="ECO:0000256" key="6">
    <source>
        <dbReference type="RuleBase" id="RU000559"/>
    </source>
</evidence>
<dbReference type="InterPro" id="IPR001857">
    <property type="entry name" value="Ribosomal_bL19"/>
</dbReference>
<dbReference type="EMBL" id="CP032999">
    <property type="protein sequence ID" value="QCI26060.1"/>
    <property type="molecule type" value="Genomic_DNA"/>
</dbReference>
<comment type="function">
    <text evidence="5 6">This protein is located at the 30S-50S ribosomal subunit interface and may play a role in the structure and function of the aminoacyl-tRNA binding site.</text>
</comment>
<comment type="similarity">
    <text evidence="1 5 6">Belongs to the bacterial ribosomal protein bL19 family.</text>
</comment>